<keyword evidence="2" id="KW-0812">Transmembrane</keyword>
<feature type="compositionally biased region" description="Low complexity" evidence="1">
    <location>
        <begin position="305"/>
        <end position="320"/>
    </location>
</feature>
<feature type="transmembrane region" description="Helical" evidence="2">
    <location>
        <begin position="1396"/>
        <end position="1416"/>
    </location>
</feature>
<evidence type="ECO:0000313" key="4">
    <source>
        <dbReference type="Proteomes" id="UP000284842"/>
    </source>
</evidence>
<keyword evidence="2" id="KW-0472">Membrane</keyword>
<evidence type="ECO:0000256" key="1">
    <source>
        <dbReference type="SAM" id="MobiDB-lite"/>
    </source>
</evidence>
<organism evidence="3 4">
    <name type="scientific">Panaeolus cyanescens</name>
    <dbReference type="NCBI Taxonomy" id="181874"/>
    <lineage>
        <taxon>Eukaryota</taxon>
        <taxon>Fungi</taxon>
        <taxon>Dikarya</taxon>
        <taxon>Basidiomycota</taxon>
        <taxon>Agaricomycotina</taxon>
        <taxon>Agaricomycetes</taxon>
        <taxon>Agaricomycetidae</taxon>
        <taxon>Agaricales</taxon>
        <taxon>Agaricineae</taxon>
        <taxon>Galeropsidaceae</taxon>
        <taxon>Panaeolus</taxon>
    </lineage>
</organism>
<dbReference type="EMBL" id="NHTK01005485">
    <property type="protein sequence ID" value="PPQ77870.1"/>
    <property type="molecule type" value="Genomic_DNA"/>
</dbReference>
<gene>
    <name evidence="3" type="ORF">CVT24_005712</name>
</gene>
<feature type="compositionally biased region" description="Basic and acidic residues" evidence="1">
    <location>
        <begin position="604"/>
        <end position="614"/>
    </location>
</feature>
<feature type="compositionally biased region" description="Pro residues" evidence="1">
    <location>
        <begin position="540"/>
        <end position="558"/>
    </location>
</feature>
<feature type="transmembrane region" description="Helical" evidence="2">
    <location>
        <begin position="1267"/>
        <end position="1288"/>
    </location>
</feature>
<feature type="compositionally biased region" description="Basic and acidic residues" evidence="1">
    <location>
        <begin position="125"/>
        <end position="140"/>
    </location>
</feature>
<feature type="compositionally biased region" description="Gly residues" evidence="1">
    <location>
        <begin position="1129"/>
        <end position="1140"/>
    </location>
</feature>
<evidence type="ECO:0000313" key="3">
    <source>
        <dbReference type="EMBL" id="PPQ77870.1"/>
    </source>
</evidence>
<proteinExistence type="predicted"/>
<evidence type="ECO:0000256" key="2">
    <source>
        <dbReference type="SAM" id="Phobius"/>
    </source>
</evidence>
<dbReference type="STRING" id="181874.A0A409WHG4"/>
<keyword evidence="2" id="KW-1133">Transmembrane helix</keyword>
<feature type="region of interest" description="Disordered" evidence="1">
    <location>
        <begin position="1115"/>
        <end position="1146"/>
    </location>
</feature>
<feature type="transmembrane region" description="Helical" evidence="2">
    <location>
        <begin position="1326"/>
        <end position="1345"/>
    </location>
</feature>
<dbReference type="OrthoDB" id="3071565at2759"/>
<feature type="compositionally biased region" description="Low complexity" evidence="1">
    <location>
        <begin position="56"/>
        <end position="66"/>
    </location>
</feature>
<keyword evidence="4" id="KW-1185">Reference proteome</keyword>
<feature type="region of interest" description="Disordered" evidence="1">
    <location>
        <begin position="1"/>
        <end position="614"/>
    </location>
</feature>
<name>A0A409WHG4_9AGAR</name>
<dbReference type="Proteomes" id="UP000284842">
    <property type="component" value="Unassembled WGS sequence"/>
</dbReference>
<feature type="region of interest" description="Disordered" evidence="1">
    <location>
        <begin position="793"/>
        <end position="824"/>
    </location>
</feature>
<dbReference type="InParanoid" id="A0A409WHG4"/>
<feature type="region of interest" description="Disordered" evidence="1">
    <location>
        <begin position="1029"/>
        <end position="1071"/>
    </location>
</feature>
<reference evidence="3 4" key="1">
    <citation type="journal article" date="2018" name="Evol. Lett.">
        <title>Horizontal gene cluster transfer increased hallucinogenic mushroom diversity.</title>
        <authorList>
            <person name="Reynolds H.T."/>
            <person name="Vijayakumar V."/>
            <person name="Gluck-Thaler E."/>
            <person name="Korotkin H.B."/>
            <person name="Matheny P.B."/>
            <person name="Slot J.C."/>
        </authorList>
    </citation>
    <scope>NUCLEOTIDE SEQUENCE [LARGE SCALE GENOMIC DNA]</scope>
    <source>
        <strain evidence="3 4">2629</strain>
    </source>
</reference>
<feature type="compositionally biased region" description="Polar residues" evidence="1">
    <location>
        <begin position="1035"/>
        <end position="1071"/>
    </location>
</feature>
<protein>
    <submittedName>
        <fullName evidence="3">Uncharacterized protein</fullName>
    </submittedName>
</protein>
<feature type="compositionally biased region" description="Basic and acidic residues" evidence="1">
    <location>
        <begin position="513"/>
        <end position="525"/>
    </location>
</feature>
<feature type="transmembrane region" description="Helical" evidence="2">
    <location>
        <begin position="1220"/>
        <end position="1247"/>
    </location>
</feature>
<comment type="caution">
    <text evidence="3">The sequence shown here is derived from an EMBL/GenBank/DDBJ whole genome shotgun (WGS) entry which is preliminary data.</text>
</comment>
<sequence length="1418" mass="150523">MSTDPNPTPSPRPKWASRMGTVMRRATMAIPSSSSSTSLALDAATQPKSKDDMDTASIAAPSIAPAGKDDDAASVRLPRNTSRGSLLGMGLRRQDSKASLGPSAMDEAQGSGSAPTVPVPPQAQGHDDADRVSVRSKETSRGMFGLRGRRGTSSASVDRVEAPGAGASSGKKKDDGDAGSVRSKSPGRNMFGMKKKSGSSASLDRMATSPLARPAVTGDAEGDGDGDSNESGGDKVSVRSKSPSRSFLGMKIRRNTSNVSVDQAQAAAQDSTDRPVVKKKTSRTGSLLTFGMGKKNASKASLEITPPGTGSSPSAPGSRAPTPPLVQDSGEGSTPFFTHAGYTPSPIAESPMREAEALRGEQMASSSLARQAQVVYDEPEEHPNASDPNADAEAAFLSSPTDFVPPPVIDSTAGNPGAFMDDPESLPQPTVLKDPWGVGGSGHADWVAKDGEGSSGAVSPDGQRERGMGGGGVVSPVSAIPKGPADDPVDTTKGEAAEYYNPTQPPAIPQLPDTHHDTQGSEIDRLPYSTIGSIHVPVIVPMPDPEPYVVPQPQPQPVPESQDKPAAEPQGNPAPEPQDKPSDVASPPSAPDMSLSSPLTYEPSPEKRYGDYEWSERPVGVDVPVGGEAIYVDPGVRGGVDMPHPEPYTTFSPHDEHAYAPTIPSETSPLMPHPPPQPVSQHKPDFFTPRYEDDDDVVQWDWDAHRLMSGTSYFVRDVQTKAGVKRVVTDLDMGDEWVRREVGEFVRRKFGGVVGSVGGDRGRAGGGARKDSFADDDGVDEVYVKRVDDPRRVEGMMSARRRRERGDGNGEGGDDDENTGLLGKNLKAVKKGKSGRKKRRRTLVPKHMDVLFLEMWSVDHGRRYVGRWPDEKSDYVDDEVGDGGYGTMGDVGWGKGKSTIGGGVVGQEEEDAMDSAYRYWLYVDLHPSHASLPPQARDEALEILNWAWTDGVLPSSGAASHFPTQVPVRARAGGNVAVNEGGGNRVSFGGGNRVSFAKPPPLFAQDECEELKKALMGFESDVRYDSSYGAKRPSLSISTGRSTPSHGHSHSQSNTHTRVHSQSQSYPASNPQAQNRLIARIFLRLLGWRETHFRADMPLPVSAFDLPYPPLPAYALNDDDDEDVERARGGGGGRGRGNGNGRVVERRQSVFLPSKQNKTSWASITRDFIGLVLCLGIPYLFVKRAGRRDGESGTGGTMVNVNGQSGYVVRRGVADGEGTVGMFVMWGITCVLAATTLSLSIVLLTLPGSDPSSGGDGGRWSFTIPRVASLVAVVFAVASLVASGVVIWRHSHEHAHNAGRIGQSGRRALPLEGVVVKETLIPSLPIVFLAYAIMALVFAVVMILVKNGSLINQGFGSSLVSSNSNSNITEGQFRIRGLRGVSHEAPVKKVGECTKLSFLMLGGVVGGVVVIGYVVLWG</sequence>
<feature type="compositionally biased region" description="Low complexity" evidence="1">
    <location>
        <begin position="583"/>
        <end position="594"/>
    </location>
</feature>
<accession>A0A409WHG4</accession>
<feature type="compositionally biased region" description="Pro residues" evidence="1">
    <location>
        <begin position="1"/>
        <end position="12"/>
    </location>
</feature>